<protein>
    <submittedName>
        <fullName evidence="2">Uncharacterized protein</fullName>
    </submittedName>
</protein>
<name>A0A0H3IZQ5_CLOPA</name>
<organism evidence="2 5">
    <name type="scientific">Clostridium pasteurianum DSM 525 = ATCC 6013</name>
    <dbReference type="NCBI Taxonomy" id="1262449"/>
    <lineage>
        <taxon>Bacteria</taxon>
        <taxon>Bacillati</taxon>
        <taxon>Bacillota</taxon>
        <taxon>Clostridia</taxon>
        <taxon>Eubacteriales</taxon>
        <taxon>Clostridiaceae</taxon>
        <taxon>Clostridium</taxon>
    </lineage>
</organism>
<accession>A0A0H3IZQ5</accession>
<reference evidence="3 4" key="3">
    <citation type="journal article" name="Genome Announc.">
        <title>Improved Draft Genome Sequence of Clostridium pasteurianum Strain ATCC 6013 (DSM 525) Using a Hybrid Next-Generation Sequencing Approach.</title>
        <authorList>
            <person name="Pyne M.E."/>
            <person name="Utturkar S."/>
            <person name="Brown S.D."/>
            <person name="Moo-Young M."/>
            <person name="Chung D.A."/>
            <person name="Chou C.P."/>
        </authorList>
    </citation>
    <scope>NUCLEOTIDE SEQUENCE [LARGE SCALE GENOMIC DNA]</scope>
    <source>
        <strain evidence="3 4">ATCC 6013</strain>
    </source>
</reference>
<dbReference type="KEGG" id="cpat:CLPA_c09260"/>
<dbReference type="Proteomes" id="UP000030905">
    <property type="component" value="Chromosome"/>
</dbReference>
<keyword evidence="1" id="KW-0812">Transmembrane</keyword>
<evidence type="ECO:0000256" key="1">
    <source>
        <dbReference type="SAM" id="Phobius"/>
    </source>
</evidence>
<dbReference type="RefSeq" id="WP_003448186.1">
    <property type="nucleotide sequence ID" value="NZ_ANZB01000021.1"/>
</dbReference>
<feature type="transmembrane region" description="Helical" evidence="1">
    <location>
        <begin position="34"/>
        <end position="52"/>
    </location>
</feature>
<evidence type="ECO:0000313" key="4">
    <source>
        <dbReference type="Proteomes" id="UP000028042"/>
    </source>
</evidence>
<feature type="transmembrane region" description="Helical" evidence="1">
    <location>
        <begin position="7"/>
        <end position="28"/>
    </location>
</feature>
<sequence length="60" mass="6577">MSKNKKILRGIILAVLLICTTFLVYSIITNPLGDHDIMFALAVVTGFIALGTDKNGRKKE</sequence>
<dbReference type="GeneID" id="93073130"/>
<dbReference type="EMBL" id="JPGY02000001">
    <property type="protein sequence ID" value="KRU12977.1"/>
    <property type="molecule type" value="Genomic_DNA"/>
</dbReference>
<reference evidence="2 5" key="1">
    <citation type="journal article" date="2015" name="Genome Announc.">
        <title>Complete Genome Sequence of the Nitrogen-Fixing and Solvent-Producing Clostridium pasteurianum DSM 525.</title>
        <authorList>
            <person name="Poehlein A."/>
            <person name="Grosse-Honebrink A."/>
            <person name="Zhang Y."/>
            <person name="Minton N.P."/>
            <person name="Daniel R."/>
        </authorList>
    </citation>
    <scope>NUCLEOTIDE SEQUENCE [LARGE SCALE GENOMIC DNA]</scope>
    <source>
        <strain evidence="2">DSM 525</strain>
        <strain evidence="5">DSM 525 / ATCC 6013</strain>
    </source>
</reference>
<dbReference type="AlphaFoldDB" id="A0A0H3IZQ5"/>
<keyword evidence="5" id="KW-1185">Reference proteome</keyword>
<gene>
    <name evidence="2" type="ORF">CLPA_c09260</name>
    <name evidence="3" type="ORF">CP6013_02225</name>
</gene>
<keyword evidence="1" id="KW-0472">Membrane</keyword>
<evidence type="ECO:0000313" key="3">
    <source>
        <dbReference type="EMBL" id="KRU12977.1"/>
    </source>
</evidence>
<dbReference type="EMBL" id="CP009268">
    <property type="protein sequence ID" value="AJA51014.1"/>
    <property type="molecule type" value="Genomic_DNA"/>
</dbReference>
<dbReference type="Proteomes" id="UP000028042">
    <property type="component" value="Unassembled WGS sequence"/>
</dbReference>
<keyword evidence="1" id="KW-1133">Transmembrane helix</keyword>
<dbReference type="eggNOG" id="ENOG50337ZJ">
    <property type="taxonomic scope" value="Bacteria"/>
</dbReference>
<dbReference type="KEGG" id="cpae:CPAST_c09260"/>
<evidence type="ECO:0000313" key="2">
    <source>
        <dbReference type="EMBL" id="AJA51014.1"/>
    </source>
</evidence>
<dbReference type="PATRIC" id="fig|1262449.3.peg.4000"/>
<reference evidence="3" key="2">
    <citation type="submission" date="2015-10" db="EMBL/GenBank/DDBJ databases">
        <title>Improved Draft Genome Sequence of Clostridium pasteurianum Strain ATCC 6013 (DSM 525) Using a Hybrid Next-Generation Sequencing Approach.</title>
        <authorList>
            <person name="Pyne M.E."/>
            <person name="Utturkar S.M."/>
            <person name="Brown S.D."/>
            <person name="Moo-Young M."/>
            <person name="Chung D.A."/>
            <person name="Chou P.C."/>
        </authorList>
    </citation>
    <scope>NUCLEOTIDE SEQUENCE</scope>
    <source>
        <strain evidence="3">ATCC 6013</strain>
    </source>
</reference>
<evidence type="ECO:0000313" key="5">
    <source>
        <dbReference type="Proteomes" id="UP000030905"/>
    </source>
</evidence>
<proteinExistence type="predicted"/>